<evidence type="ECO:0000313" key="4">
    <source>
        <dbReference type="EMBL" id="UJO16385.1"/>
    </source>
</evidence>
<dbReference type="GeneID" id="71984543"/>
<proteinExistence type="predicted"/>
<gene>
    <name evidence="4" type="ORF">CLAFUR5_04665</name>
</gene>
<dbReference type="Gene3D" id="4.10.240.10">
    <property type="entry name" value="Zn(2)-C6 fungal-type DNA-binding domain"/>
    <property type="match status" value="1"/>
</dbReference>
<dbReference type="GO" id="GO:0000981">
    <property type="term" value="F:DNA-binding transcription factor activity, RNA polymerase II-specific"/>
    <property type="evidence" value="ECO:0007669"/>
    <property type="project" value="InterPro"/>
</dbReference>
<dbReference type="GO" id="GO:0008270">
    <property type="term" value="F:zinc ion binding"/>
    <property type="evidence" value="ECO:0007669"/>
    <property type="project" value="InterPro"/>
</dbReference>
<dbReference type="RefSeq" id="XP_047760751.1">
    <property type="nucleotide sequence ID" value="XM_047903813.1"/>
</dbReference>
<evidence type="ECO:0000256" key="2">
    <source>
        <dbReference type="SAM" id="MobiDB-lite"/>
    </source>
</evidence>
<dbReference type="InterPro" id="IPR001138">
    <property type="entry name" value="Zn2Cys6_DnaBD"/>
</dbReference>
<feature type="region of interest" description="Disordered" evidence="2">
    <location>
        <begin position="60"/>
        <end position="86"/>
    </location>
</feature>
<evidence type="ECO:0000256" key="1">
    <source>
        <dbReference type="ARBA" id="ARBA00023242"/>
    </source>
</evidence>
<reference evidence="4" key="1">
    <citation type="submission" date="2021-12" db="EMBL/GenBank/DDBJ databases">
        <authorList>
            <person name="Zaccaron A."/>
            <person name="Stergiopoulos I."/>
        </authorList>
    </citation>
    <scope>NUCLEOTIDE SEQUENCE</scope>
    <source>
        <strain evidence="4">Race5_Kim</strain>
    </source>
</reference>
<keyword evidence="5" id="KW-1185">Reference proteome</keyword>
<evidence type="ECO:0000313" key="5">
    <source>
        <dbReference type="Proteomes" id="UP000756132"/>
    </source>
</evidence>
<dbReference type="Proteomes" id="UP000756132">
    <property type="component" value="Chromosome 4"/>
</dbReference>
<reference evidence="4" key="2">
    <citation type="journal article" date="2022" name="Microb. Genom.">
        <title>A chromosome-scale genome assembly of the tomato pathogen Cladosporium fulvum reveals a compartmentalized genome architecture and the presence of a dispensable chromosome.</title>
        <authorList>
            <person name="Zaccaron A.Z."/>
            <person name="Chen L.H."/>
            <person name="Samaras A."/>
            <person name="Stergiopoulos I."/>
        </authorList>
    </citation>
    <scope>NUCLEOTIDE SEQUENCE</scope>
    <source>
        <strain evidence="4">Race5_Kim</strain>
    </source>
</reference>
<dbReference type="InterPro" id="IPR036864">
    <property type="entry name" value="Zn2-C6_fun-type_DNA-bd_sf"/>
</dbReference>
<dbReference type="KEGG" id="ffu:CLAFUR5_04665"/>
<evidence type="ECO:0000259" key="3">
    <source>
        <dbReference type="Pfam" id="PF00172"/>
    </source>
</evidence>
<accession>A0A9Q8LF80</accession>
<keyword evidence="1" id="KW-0539">Nucleus</keyword>
<dbReference type="CDD" id="cd00067">
    <property type="entry name" value="GAL4"/>
    <property type="match status" value="1"/>
</dbReference>
<organism evidence="4 5">
    <name type="scientific">Passalora fulva</name>
    <name type="common">Tomato leaf mold</name>
    <name type="synonym">Cladosporium fulvum</name>
    <dbReference type="NCBI Taxonomy" id="5499"/>
    <lineage>
        <taxon>Eukaryota</taxon>
        <taxon>Fungi</taxon>
        <taxon>Dikarya</taxon>
        <taxon>Ascomycota</taxon>
        <taxon>Pezizomycotina</taxon>
        <taxon>Dothideomycetes</taxon>
        <taxon>Dothideomycetidae</taxon>
        <taxon>Mycosphaerellales</taxon>
        <taxon>Mycosphaerellaceae</taxon>
        <taxon>Fulvia</taxon>
    </lineage>
</organism>
<dbReference type="AlphaFoldDB" id="A0A9Q8LF80"/>
<sequence>MLAKEAKFLFGGLVAPWAELKDLLARFIVATGSHLSRTRTLADRIAFRVDTLTPRASKLQARATKLRTRQERGAQDQRKVEHDASIDSSALTTRSKTVSADELETIASSSILRATKANEHVRRLLEHADLLETVKSHLQQAGFILVSKTEQHKRGALSHIMSHIHTFRCSDSKHLVYAFLGLVDDYHTPNYMPHVTFDAVMQDMTLKVIEKEQDLNILMQAIAKNDLGDNVHGYRHNEAHNRHLQRYAASLNLKTSKISKTATRFMGRFAYVTGLYVGDVASHNLRLAGTGPTHHLQQSPGVQIVPESCYAQRCNDSRTQKLSTEVDQVWILIGLKLPVIVRNSTEFICHVTLWENALPSQMMSGTVVNAYLVGRVSPERLMLTNLIEELVWRWRHNWQLNGYAEIRSPVTFSHCRYAYLRCDRILPACGNCASSRPVADCVYEVATDWTALPVGPELGYYEGFREY</sequence>
<feature type="domain" description="Zn(2)-C6 fungal-type" evidence="3">
    <location>
        <begin position="414"/>
        <end position="449"/>
    </location>
</feature>
<dbReference type="Pfam" id="PF00172">
    <property type="entry name" value="Zn_clus"/>
    <property type="match status" value="1"/>
</dbReference>
<feature type="compositionally biased region" description="Basic and acidic residues" evidence="2">
    <location>
        <begin position="68"/>
        <end position="85"/>
    </location>
</feature>
<protein>
    <recommendedName>
        <fullName evidence="3">Zn(2)-C6 fungal-type domain-containing protein</fullName>
    </recommendedName>
</protein>
<name>A0A9Q8LF80_PASFU</name>
<dbReference type="EMBL" id="CP090166">
    <property type="protein sequence ID" value="UJO16385.1"/>
    <property type="molecule type" value="Genomic_DNA"/>
</dbReference>